<feature type="region of interest" description="Disordered" evidence="1">
    <location>
        <begin position="256"/>
        <end position="282"/>
    </location>
</feature>
<evidence type="ECO:0000256" key="1">
    <source>
        <dbReference type="SAM" id="MobiDB-lite"/>
    </source>
</evidence>
<protein>
    <recommendedName>
        <fullName evidence="2">HAMP domain-containing protein</fullName>
    </recommendedName>
</protein>
<evidence type="ECO:0000259" key="2">
    <source>
        <dbReference type="PROSITE" id="PS50885"/>
    </source>
</evidence>
<dbReference type="InterPro" id="IPR013587">
    <property type="entry name" value="Nitrate/nitrite_sensing"/>
</dbReference>
<dbReference type="Pfam" id="PF08376">
    <property type="entry name" value="NIT"/>
    <property type="match status" value="1"/>
</dbReference>
<dbReference type="SMART" id="SM00304">
    <property type="entry name" value="HAMP"/>
    <property type="match status" value="1"/>
</dbReference>
<keyword evidence="4" id="KW-1185">Reference proteome</keyword>
<dbReference type="AlphaFoldDB" id="A0A255XLH7"/>
<proteinExistence type="predicted"/>
<dbReference type="InterPro" id="IPR003660">
    <property type="entry name" value="HAMP_dom"/>
</dbReference>
<dbReference type="GO" id="GO:0016020">
    <property type="term" value="C:membrane"/>
    <property type="evidence" value="ECO:0007669"/>
    <property type="project" value="InterPro"/>
</dbReference>
<dbReference type="Proteomes" id="UP000216361">
    <property type="component" value="Unassembled WGS sequence"/>
</dbReference>
<dbReference type="SUPFAM" id="SSF158472">
    <property type="entry name" value="HAMP domain-like"/>
    <property type="match status" value="1"/>
</dbReference>
<dbReference type="EMBL" id="NOXS01000033">
    <property type="protein sequence ID" value="OYQ17751.1"/>
    <property type="molecule type" value="Genomic_DNA"/>
</dbReference>
<sequence length="290" mass="31968">MREALAGLTESRRKISTLTLKPQESFAYFTQTIRLTLDQVYGLGKADHGDLAAEIQAYLAFIEGKEWAGQERATGSGGFAAGRFDPPLLQRLVGLAHSQNAAFVTFKARTDALQAEAIAALKSMLLRTSAAIVIVLLVDTLIARRISSPIVGMTEAMTRLRKGDLSLAIPYADRRDEIGHMARALAIFQESMQTNARHQAEQAATADQREQQRQRLETLSATFSDGVDSLIAAVEDLNTAMIDAANAMVVGAHETKQRLFDENPRPRRRSGMPSRLNPDRRRGFRLQCCL</sequence>
<dbReference type="GO" id="GO:0007165">
    <property type="term" value="P:signal transduction"/>
    <property type="evidence" value="ECO:0007669"/>
    <property type="project" value="InterPro"/>
</dbReference>
<evidence type="ECO:0000313" key="4">
    <source>
        <dbReference type="Proteomes" id="UP000216361"/>
    </source>
</evidence>
<dbReference type="PANTHER" id="PTHR32089">
    <property type="entry name" value="METHYL-ACCEPTING CHEMOTAXIS PROTEIN MCPB"/>
    <property type="match status" value="1"/>
</dbReference>
<organism evidence="3 4">
    <name type="scientific">Elstera cyanobacteriorum</name>
    <dbReference type="NCBI Taxonomy" id="2022747"/>
    <lineage>
        <taxon>Bacteria</taxon>
        <taxon>Pseudomonadati</taxon>
        <taxon>Pseudomonadota</taxon>
        <taxon>Alphaproteobacteria</taxon>
        <taxon>Rhodospirillales</taxon>
        <taxon>Rhodospirillaceae</taxon>
        <taxon>Elstera</taxon>
    </lineage>
</organism>
<reference evidence="3 4" key="1">
    <citation type="submission" date="2017-07" db="EMBL/GenBank/DDBJ databases">
        <title>Elstera cyanobacteriorum sp. nov., a novel bacterium isolated from cyanobacterial aggregates in a eutrophic lake.</title>
        <authorList>
            <person name="Cai H."/>
        </authorList>
    </citation>
    <scope>NUCLEOTIDE SEQUENCE [LARGE SCALE GENOMIC DNA]</scope>
    <source>
        <strain evidence="3 4">TH019</strain>
    </source>
</reference>
<name>A0A255XLH7_9PROT</name>
<feature type="domain" description="HAMP" evidence="2">
    <location>
        <begin position="144"/>
        <end position="197"/>
    </location>
</feature>
<dbReference type="CDD" id="cd06225">
    <property type="entry name" value="HAMP"/>
    <property type="match status" value="1"/>
</dbReference>
<gene>
    <name evidence="3" type="ORF">CHR90_12255</name>
</gene>
<accession>A0A255XLH7</accession>
<dbReference type="Gene3D" id="6.10.340.10">
    <property type="match status" value="1"/>
</dbReference>
<dbReference type="PANTHER" id="PTHR32089:SF112">
    <property type="entry name" value="LYSOZYME-LIKE PROTEIN-RELATED"/>
    <property type="match status" value="1"/>
</dbReference>
<evidence type="ECO:0000313" key="3">
    <source>
        <dbReference type="EMBL" id="OYQ17751.1"/>
    </source>
</evidence>
<dbReference type="Pfam" id="PF00672">
    <property type="entry name" value="HAMP"/>
    <property type="match status" value="1"/>
</dbReference>
<dbReference type="PROSITE" id="PS50885">
    <property type="entry name" value="HAMP"/>
    <property type="match status" value="1"/>
</dbReference>
<comment type="caution">
    <text evidence="3">The sequence shown here is derived from an EMBL/GenBank/DDBJ whole genome shotgun (WGS) entry which is preliminary data.</text>
</comment>
<feature type="compositionally biased region" description="Basic and acidic residues" evidence="1">
    <location>
        <begin position="256"/>
        <end position="265"/>
    </location>
</feature>
<dbReference type="OrthoDB" id="7260004at2"/>